<gene>
    <name evidence="2" type="ORF">LR394_37395</name>
</gene>
<evidence type="ECO:0000256" key="1">
    <source>
        <dbReference type="SAM" id="SignalP"/>
    </source>
</evidence>
<dbReference type="InterPro" id="IPR006311">
    <property type="entry name" value="TAT_signal"/>
</dbReference>
<comment type="caution">
    <text evidence="2">The sequence shown here is derived from an EMBL/GenBank/DDBJ whole genome shotgun (WGS) entry which is preliminary data.</text>
</comment>
<dbReference type="PROSITE" id="PS51318">
    <property type="entry name" value="TAT"/>
    <property type="match status" value="1"/>
</dbReference>
<proteinExistence type="predicted"/>
<accession>A0A9X1NMQ1</accession>
<keyword evidence="3" id="KW-1185">Reference proteome</keyword>
<dbReference type="PANTHER" id="PTHR43649">
    <property type="entry name" value="ARABINOSE-BINDING PROTEIN-RELATED"/>
    <property type="match status" value="1"/>
</dbReference>
<name>A0A9X1NMQ1_9ACTN</name>
<dbReference type="EMBL" id="JAJOMB010000031">
    <property type="protein sequence ID" value="MCD5316589.1"/>
    <property type="molecule type" value="Genomic_DNA"/>
</dbReference>
<evidence type="ECO:0000313" key="3">
    <source>
        <dbReference type="Proteomes" id="UP001138997"/>
    </source>
</evidence>
<dbReference type="SUPFAM" id="SSF53850">
    <property type="entry name" value="Periplasmic binding protein-like II"/>
    <property type="match status" value="1"/>
</dbReference>
<evidence type="ECO:0000313" key="2">
    <source>
        <dbReference type="EMBL" id="MCD5316589.1"/>
    </source>
</evidence>
<keyword evidence="1" id="KW-0732">Signal</keyword>
<feature type="chain" id="PRO_5040930696" evidence="1">
    <location>
        <begin position="25"/>
        <end position="440"/>
    </location>
</feature>
<dbReference type="PANTHER" id="PTHR43649:SF11">
    <property type="entry name" value="ABC TRANSPORTER SUBSTRATE-BINDING PROTEIN YESO-RELATED"/>
    <property type="match status" value="1"/>
</dbReference>
<sequence length="440" mass="47370">MTTRFSRRTLLGTTFAGLSTLALAGCGVGEDTADVELSNKEVTLRFAWWGSDSRHDLTNQVIQEFQKENPKIKVKGEFVDWVGYWDRIATTFAANDAADVIQMDELYLRTYADRGSLMDLAKVKEYLDSSGFSEATLATGQSAGTQYALPTGNNSLAVVANRTAFEKLGIDLPDDKTWTWDEFGEVSAEISAKSDGDVIGSGALGMDSALLNIYARQHGNSLFDDEGQVTLKPELLAEFWDRSIQLAGKGQPSVEASVEQLTAPLNSNFLVLGKQALNFNYSSQLPSLQAGNPKAEFVLLQMPQSADGSATGYSYKSSMYWSIASRTEHPAEAAKLVDYMVNSPVAAKILGTDRGIPANADTLAAIRSDLDAPSEAAAKFNEQVEPLIEPPPALTPAGASDINAMLQRAAQEAFFGRQSTAEAAQKFVDELTTAVDNAAS</sequence>
<feature type="signal peptide" evidence="1">
    <location>
        <begin position="1"/>
        <end position="24"/>
    </location>
</feature>
<dbReference type="Pfam" id="PF01547">
    <property type="entry name" value="SBP_bac_1"/>
    <property type="match status" value="1"/>
</dbReference>
<dbReference type="RefSeq" id="WP_231449440.1">
    <property type="nucleotide sequence ID" value="NZ_JAJOMB010000031.1"/>
</dbReference>
<dbReference type="AlphaFoldDB" id="A0A9X1NMQ1"/>
<reference evidence="2" key="1">
    <citation type="submission" date="2021-11" db="EMBL/GenBank/DDBJ databases">
        <title>Streptomyces corallinus and Kineosporia corallina sp. nov., two new coral-derived marine actinobacteria.</title>
        <authorList>
            <person name="Buangrab K."/>
            <person name="Sutthacheep M."/>
            <person name="Yeemin T."/>
            <person name="Harunari E."/>
            <person name="Igarashi Y."/>
            <person name="Sripreechasak P."/>
            <person name="Kanchanasin P."/>
            <person name="Tanasupawat S."/>
            <person name="Phongsopitanun W."/>
        </authorList>
    </citation>
    <scope>NUCLEOTIDE SEQUENCE</scope>
    <source>
        <strain evidence="2">JCM 31032</strain>
    </source>
</reference>
<dbReference type="Gene3D" id="3.40.190.10">
    <property type="entry name" value="Periplasmic binding protein-like II"/>
    <property type="match status" value="2"/>
</dbReference>
<organism evidence="2 3">
    <name type="scientific">Kineosporia babensis</name>
    <dbReference type="NCBI Taxonomy" id="499548"/>
    <lineage>
        <taxon>Bacteria</taxon>
        <taxon>Bacillati</taxon>
        <taxon>Actinomycetota</taxon>
        <taxon>Actinomycetes</taxon>
        <taxon>Kineosporiales</taxon>
        <taxon>Kineosporiaceae</taxon>
        <taxon>Kineosporia</taxon>
    </lineage>
</organism>
<protein>
    <submittedName>
        <fullName evidence="2">Extracellular solute-binding protein</fullName>
    </submittedName>
</protein>
<dbReference type="PROSITE" id="PS51257">
    <property type="entry name" value="PROKAR_LIPOPROTEIN"/>
    <property type="match status" value="1"/>
</dbReference>
<dbReference type="Proteomes" id="UP001138997">
    <property type="component" value="Unassembled WGS sequence"/>
</dbReference>
<dbReference type="InterPro" id="IPR006059">
    <property type="entry name" value="SBP"/>
</dbReference>
<dbReference type="InterPro" id="IPR050490">
    <property type="entry name" value="Bact_solute-bd_prot1"/>
</dbReference>